<evidence type="ECO:0000313" key="2">
    <source>
        <dbReference type="Proteomes" id="UP001595897"/>
    </source>
</evidence>
<reference evidence="2" key="1">
    <citation type="journal article" date="2019" name="Int. J. Syst. Evol. Microbiol.">
        <title>The Global Catalogue of Microorganisms (GCM) 10K type strain sequencing project: providing services to taxonomists for standard genome sequencing and annotation.</title>
        <authorList>
            <consortium name="The Broad Institute Genomics Platform"/>
            <consortium name="The Broad Institute Genome Sequencing Center for Infectious Disease"/>
            <person name="Wu L."/>
            <person name="Ma J."/>
        </authorList>
    </citation>
    <scope>NUCLEOTIDE SEQUENCE [LARGE SCALE GENOMIC DNA]</scope>
    <source>
        <strain evidence="2">KACC 12507</strain>
    </source>
</reference>
<comment type="caution">
    <text evidence="1">The sequence shown here is derived from an EMBL/GenBank/DDBJ whole genome shotgun (WGS) entry which is preliminary data.</text>
</comment>
<dbReference type="Proteomes" id="UP001595897">
    <property type="component" value="Unassembled WGS sequence"/>
</dbReference>
<protein>
    <recommendedName>
        <fullName evidence="3">Beta-lactamase-related domain-containing protein</fullName>
    </recommendedName>
</protein>
<organism evidence="1 2">
    <name type="scientific">Glaciecola siphonariae</name>
    <dbReference type="NCBI Taxonomy" id="521012"/>
    <lineage>
        <taxon>Bacteria</taxon>
        <taxon>Pseudomonadati</taxon>
        <taxon>Pseudomonadota</taxon>
        <taxon>Gammaproteobacteria</taxon>
        <taxon>Alteromonadales</taxon>
        <taxon>Alteromonadaceae</taxon>
        <taxon>Glaciecola</taxon>
    </lineage>
</organism>
<dbReference type="RefSeq" id="WP_382406659.1">
    <property type="nucleotide sequence ID" value="NZ_JBHSGU010000002.1"/>
</dbReference>
<gene>
    <name evidence="1" type="ORF">ACFO4O_06475</name>
</gene>
<evidence type="ECO:0000313" key="1">
    <source>
        <dbReference type="EMBL" id="MFC4699797.1"/>
    </source>
</evidence>
<accession>A0ABV9LTG1</accession>
<dbReference type="EMBL" id="JBHSGU010000002">
    <property type="protein sequence ID" value="MFC4699797.1"/>
    <property type="molecule type" value="Genomic_DNA"/>
</dbReference>
<dbReference type="InterPro" id="IPR012338">
    <property type="entry name" value="Beta-lactam/transpept-like"/>
</dbReference>
<sequence length="69" mass="7993">MNGVNASGQRQMPNAPGDTYYARGFNNNMLFIIPQWNMVIVRMGMDDEKRIDKVAFYNEFFGLLREAVE</sequence>
<keyword evidence="2" id="KW-1185">Reference proteome</keyword>
<proteinExistence type="predicted"/>
<dbReference type="Gene3D" id="3.40.710.10">
    <property type="entry name" value="DD-peptidase/beta-lactamase superfamily"/>
    <property type="match status" value="1"/>
</dbReference>
<evidence type="ECO:0008006" key="3">
    <source>
        <dbReference type="Google" id="ProtNLM"/>
    </source>
</evidence>
<name>A0ABV9LTG1_9ALTE</name>